<dbReference type="RefSeq" id="WP_204868790.1">
    <property type="nucleotide sequence ID" value="NZ_JAFBBK010000001.1"/>
</dbReference>
<dbReference type="Proteomes" id="UP000703038">
    <property type="component" value="Unassembled WGS sequence"/>
</dbReference>
<evidence type="ECO:0008006" key="4">
    <source>
        <dbReference type="Google" id="ProtNLM"/>
    </source>
</evidence>
<evidence type="ECO:0000313" key="3">
    <source>
        <dbReference type="Proteomes" id="UP000703038"/>
    </source>
</evidence>
<organism evidence="2 3">
    <name type="scientific">Rhodococcoides corynebacterioides</name>
    <dbReference type="NCBI Taxonomy" id="53972"/>
    <lineage>
        <taxon>Bacteria</taxon>
        <taxon>Bacillati</taxon>
        <taxon>Actinomycetota</taxon>
        <taxon>Actinomycetes</taxon>
        <taxon>Mycobacteriales</taxon>
        <taxon>Nocardiaceae</taxon>
        <taxon>Rhodococcoides</taxon>
    </lineage>
</organism>
<comment type="caution">
    <text evidence="2">The sequence shown here is derived from an EMBL/GenBank/DDBJ whole genome shotgun (WGS) entry which is preliminary data.</text>
</comment>
<evidence type="ECO:0000256" key="1">
    <source>
        <dbReference type="SAM" id="Phobius"/>
    </source>
</evidence>
<keyword evidence="1" id="KW-1133">Transmembrane helix</keyword>
<evidence type="ECO:0000313" key="2">
    <source>
        <dbReference type="EMBL" id="MBM7415824.1"/>
    </source>
</evidence>
<gene>
    <name evidence="2" type="ORF">JOE42_002557</name>
</gene>
<accession>A0ABS2KV64</accession>
<dbReference type="Pfam" id="PF11196">
    <property type="entry name" value="DUF2834"/>
    <property type="match status" value="1"/>
</dbReference>
<feature type="transmembrane region" description="Helical" evidence="1">
    <location>
        <begin position="48"/>
        <end position="68"/>
    </location>
</feature>
<keyword evidence="1" id="KW-0812">Transmembrane</keyword>
<keyword evidence="3" id="KW-1185">Reference proteome</keyword>
<dbReference type="EMBL" id="JAFBBK010000001">
    <property type="protein sequence ID" value="MBM7415824.1"/>
    <property type="molecule type" value="Genomic_DNA"/>
</dbReference>
<feature type="transmembrane region" description="Helical" evidence="1">
    <location>
        <begin position="80"/>
        <end position="103"/>
    </location>
</feature>
<proteinExistence type="predicted"/>
<reference evidence="2 3" key="1">
    <citation type="submission" date="2021-01" db="EMBL/GenBank/DDBJ databases">
        <title>Genomics of switchgrass bacterial isolates.</title>
        <authorList>
            <person name="Shade A."/>
        </authorList>
    </citation>
    <scope>NUCLEOTIDE SEQUENCE [LARGE SCALE GENOMIC DNA]</scope>
    <source>
        <strain evidence="2 3">PvP111</strain>
    </source>
</reference>
<keyword evidence="1" id="KW-0472">Membrane</keyword>
<name>A0ABS2KV64_9NOCA</name>
<protein>
    <recommendedName>
        <fullName evidence="4">DUF2834 domain-containing protein</fullName>
    </recommendedName>
</protein>
<sequence length="112" mass="12344">MTVSEERRLIAIAAVAGVAQNAIAIPYVREHGTRSVADFFVGKIWSTVPGKFAMVDLILVVVAFHAWALPESGRLGIRRWWWATLFMTFTVGIGTAIPFFLAARARALRLAT</sequence>
<dbReference type="InterPro" id="IPR021362">
    <property type="entry name" value="DUF2834"/>
</dbReference>